<name>A0A644WZU3_9ZZZZ</name>
<evidence type="ECO:0000313" key="2">
    <source>
        <dbReference type="EMBL" id="MPM09435.1"/>
    </source>
</evidence>
<proteinExistence type="predicted"/>
<reference evidence="2" key="1">
    <citation type="submission" date="2019-08" db="EMBL/GenBank/DDBJ databases">
        <authorList>
            <person name="Kucharzyk K."/>
            <person name="Murdoch R.W."/>
            <person name="Higgins S."/>
            <person name="Loffler F."/>
        </authorList>
    </citation>
    <scope>NUCLEOTIDE SEQUENCE</scope>
</reference>
<evidence type="ECO:0000259" key="1">
    <source>
        <dbReference type="Pfam" id="PF09413"/>
    </source>
</evidence>
<accession>A0A644WZU3</accession>
<organism evidence="2">
    <name type="scientific">bioreactor metagenome</name>
    <dbReference type="NCBI Taxonomy" id="1076179"/>
    <lineage>
        <taxon>unclassified sequences</taxon>
        <taxon>metagenomes</taxon>
        <taxon>ecological metagenomes</taxon>
    </lineage>
</organism>
<gene>
    <name evidence="2" type="ORF">SDC9_55752</name>
</gene>
<sequence length="103" mass="11321">MARNNQSAAKFTIFTITNYNKPSIMDDNSNLISVFTGSAITANILKEKLEAAGIEATVRDEYEEAIEAGFSAGSSHSAEVFILDTDKEQADPIIEEFKKINEE</sequence>
<dbReference type="InterPro" id="IPR018551">
    <property type="entry name" value="DUF2007"/>
</dbReference>
<dbReference type="Pfam" id="PF09413">
    <property type="entry name" value="DUF2007"/>
    <property type="match status" value="1"/>
</dbReference>
<comment type="caution">
    <text evidence="2">The sequence shown here is derived from an EMBL/GenBank/DDBJ whole genome shotgun (WGS) entry which is preliminary data.</text>
</comment>
<dbReference type="AlphaFoldDB" id="A0A644WZU3"/>
<feature type="domain" description="DUF2007" evidence="1">
    <location>
        <begin position="34"/>
        <end position="98"/>
    </location>
</feature>
<dbReference type="EMBL" id="VSSQ01001568">
    <property type="protein sequence ID" value="MPM09435.1"/>
    <property type="molecule type" value="Genomic_DNA"/>
</dbReference>
<protein>
    <recommendedName>
        <fullName evidence="1">DUF2007 domain-containing protein</fullName>
    </recommendedName>
</protein>